<comment type="caution">
    <text evidence="1">The sequence shown here is derived from an EMBL/GenBank/DDBJ whole genome shotgun (WGS) entry which is preliminary data.</text>
</comment>
<reference evidence="1" key="1">
    <citation type="submission" date="2019-03" db="EMBL/GenBank/DDBJ databases">
        <title>Candidatus Syntrophosphaera thermopropionivorans: a novel player in syntrophic propionate oxidation during anaerobic digestion.</title>
        <authorList>
            <person name="Dyksma S."/>
        </authorList>
    </citation>
    <scope>NUCLEOTIDE SEQUENCE</scope>
    <source>
        <strain evidence="1">W5</strain>
    </source>
</reference>
<keyword evidence="2" id="KW-1185">Reference proteome</keyword>
<proteinExistence type="predicted"/>
<evidence type="ECO:0000313" key="2">
    <source>
        <dbReference type="Proteomes" id="UP000294588"/>
    </source>
</evidence>
<sequence>MDDGSALLIILLLLLLSAFFSGSETAFFSLPRLYLKKLEKSKSSSAKRILKLLSKPRQLLITILLGNTFVNMGISSLGALLAIGIAQKHNFNTSTALTIQVIITTIVIVIFGEIIPKLTALATANKFAQITSLPLQFFSYIFYGPVWLIDKFNLLLSRKKTVDRHMAEKVTTEEIHNLIQSESSKHTLDEHEKKMLVGLFRFKDAKISEIYVPRVKVKAIEENSSLEELKELIVTTGYSRIPVYRKTIDEIVGIIYVKDLILYPEKKTIKELMRPAWFVTENMKVQTLLNQFKQKKMQMAIVVDEYGGTSGIISLEDILEEIVGEIQDEYDQYEIPELSQIDENTYRMQGTVSIRLFNEELDASLDAEEYDNIAEFLLTQFNHVPAPGETLVWEDSLQFKVLDSNDKSIKLVEVTKLSKES</sequence>
<protein>
    <submittedName>
        <fullName evidence="1">HlyC/CorC family transporter</fullName>
    </submittedName>
</protein>
<evidence type="ECO:0000313" key="1">
    <source>
        <dbReference type="EMBL" id="TDF72929.1"/>
    </source>
</evidence>
<organism evidence="1 2">
    <name type="scientific">Candidatus Syntrophosphaera thermopropionivorans</name>
    <dbReference type="NCBI Taxonomy" id="2593015"/>
    <lineage>
        <taxon>Bacteria</taxon>
        <taxon>Pseudomonadati</taxon>
        <taxon>Candidatus Cloacimonadota</taxon>
        <taxon>Candidatus Cloacimonadia</taxon>
        <taxon>Candidatus Cloacimonadales</taxon>
        <taxon>Candidatus Cloacimonadaceae</taxon>
        <taxon>Candidatus Syntrophosphaera</taxon>
    </lineage>
</organism>
<dbReference type="Proteomes" id="UP000294588">
    <property type="component" value="Unassembled WGS sequence"/>
</dbReference>
<gene>
    <name evidence="1" type="ORF">E0946_04615</name>
</gene>
<dbReference type="EMBL" id="SMOG01000012">
    <property type="protein sequence ID" value="TDF72929.1"/>
    <property type="molecule type" value="Genomic_DNA"/>
</dbReference>
<accession>A0AC61QJ06</accession>
<name>A0AC61QJ06_9BACT</name>